<dbReference type="PANTHER" id="PTHR43265">
    <property type="entry name" value="ESTERASE ESTD"/>
    <property type="match status" value="1"/>
</dbReference>
<dbReference type="InterPro" id="IPR029058">
    <property type="entry name" value="AB_hydrolase_fold"/>
</dbReference>
<dbReference type="InterPro" id="IPR053145">
    <property type="entry name" value="AB_hydrolase_Est10"/>
</dbReference>
<evidence type="ECO:0000313" key="2">
    <source>
        <dbReference type="EMBL" id="TCZ76793.1"/>
    </source>
</evidence>
<keyword evidence="3" id="KW-1185">Reference proteome</keyword>
<dbReference type="EMBL" id="SKFG01000011">
    <property type="protein sequence ID" value="TCZ76793.1"/>
    <property type="molecule type" value="Genomic_DNA"/>
</dbReference>
<dbReference type="SUPFAM" id="SSF53474">
    <property type="entry name" value="alpha/beta-Hydrolases"/>
    <property type="match status" value="1"/>
</dbReference>
<dbReference type="AlphaFoldDB" id="A0A4R4ECB5"/>
<gene>
    <name evidence="2" type="ORF">E0485_12470</name>
</gene>
<accession>A0A4R4ECB5</accession>
<feature type="domain" description="Serine aminopeptidase S33" evidence="1">
    <location>
        <begin position="63"/>
        <end position="283"/>
    </location>
</feature>
<dbReference type="InterPro" id="IPR022742">
    <property type="entry name" value="Hydrolase_4"/>
</dbReference>
<name>A0A4R4ECB5_9BACL</name>
<protein>
    <submittedName>
        <fullName evidence="2">Alpha/beta fold hydrolase</fullName>
    </submittedName>
</protein>
<dbReference type="PANTHER" id="PTHR43265:SF1">
    <property type="entry name" value="ESTERASE ESTD"/>
    <property type="match status" value="1"/>
</dbReference>
<comment type="caution">
    <text evidence="2">The sequence shown here is derived from an EMBL/GenBank/DDBJ whole genome shotgun (WGS) entry which is preliminary data.</text>
</comment>
<sequence length="335" mass="37114">MMYMKYDIHETDVTIEAPDGKLAGTIAIPVPPHSDAAAKHPAILLIAGSGSSDRNGNSGGIDANIYHNLSNFLISLGFVTLRYDKRGTHKSEGDFNAAGLWDLVDDAEACLQYLKSHPNCDPENVFVLGHSEGAIFTAILASRNRIAGAIMLAGFADTGKVMLTCQAEQVLDELEATKGFKGFLMRLLRLIPKARKRNEATIQQILASTEDTIKLGPATINAKWYREHYATSVLDYLPQMTCPVLAITGDRDIQVNPQHVHIIADLVKGPVETHIIPEMNHLLCRYTSTHTMLKLQQEYQQLIGSPLHQELLPLLESWLHKQLHSESTFEQEETV</sequence>
<dbReference type="Proteomes" id="UP000295418">
    <property type="component" value="Unassembled WGS sequence"/>
</dbReference>
<dbReference type="GO" id="GO:0052689">
    <property type="term" value="F:carboxylic ester hydrolase activity"/>
    <property type="evidence" value="ECO:0007669"/>
    <property type="project" value="TreeGrafter"/>
</dbReference>
<dbReference type="Pfam" id="PF12146">
    <property type="entry name" value="Hydrolase_4"/>
    <property type="match status" value="1"/>
</dbReference>
<organism evidence="2 3">
    <name type="scientific">Paenibacillus albiflavus</name>
    <dbReference type="NCBI Taxonomy" id="2545760"/>
    <lineage>
        <taxon>Bacteria</taxon>
        <taxon>Bacillati</taxon>
        <taxon>Bacillota</taxon>
        <taxon>Bacilli</taxon>
        <taxon>Bacillales</taxon>
        <taxon>Paenibacillaceae</taxon>
        <taxon>Paenibacillus</taxon>
    </lineage>
</organism>
<evidence type="ECO:0000259" key="1">
    <source>
        <dbReference type="Pfam" id="PF12146"/>
    </source>
</evidence>
<dbReference type="Gene3D" id="3.40.50.1820">
    <property type="entry name" value="alpha/beta hydrolase"/>
    <property type="match status" value="1"/>
</dbReference>
<proteinExistence type="predicted"/>
<evidence type="ECO:0000313" key="3">
    <source>
        <dbReference type="Proteomes" id="UP000295418"/>
    </source>
</evidence>
<dbReference type="OrthoDB" id="9809549at2"/>
<keyword evidence="2" id="KW-0378">Hydrolase</keyword>
<reference evidence="2 3" key="1">
    <citation type="submission" date="2019-03" db="EMBL/GenBank/DDBJ databases">
        <authorList>
            <person name="Kim M.K.M."/>
        </authorList>
    </citation>
    <scope>NUCLEOTIDE SEQUENCE [LARGE SCALE GENOMIC DNA]</scope>
    <source>
        <strain evidence="2 3">18JY21-1</strain>
    </source>
</reference>